<evidence type="ECO:0000259" key="2">
    <source>
        <dbReference type="PROSITE" id="PS50206"/>
    </source>
</evidence>
<reference evidence="4" key="1">
    <citation type="journal article" date="2019" name="Int. J. Syst. Evol. Microbiol.">
        <title>The Global Catalogue of Microorganisms (GCM) 10K type strain sequencing project: providing services to taxonomists for standard genome sequencing and annotation.</title>
        <authorList>
            <consortium name="The Broad Institute Genomics Platform"/>
            <consortium name="The Broad Institute Genome Sequencing Center for Infectious Disease"/>
            <person name="Wu L."/>
            <person name="Ma J."/>
        </authorList>
    </citation>
    <scope>NUCLEOTIDE SEQUENCE [LARGE SCALE GENOMIC DNA]</scope>
    <source>
        <strain evidence="4">JCM 31696</strain>
    </source>
</reference>
<accession>A0ABW3CA46</accession>
<dbReference type="InterPro" id="IPR036873">
    <property type="entry name" value="Rhodanese-like_dom_sf"/>
</dbReference>
<dbReference type="Gene3D" id="3.40.250.10">
    <property type="entry name" value="Rhodanese-like domain"/>
    <property type="match status" value="1"/>
</dbReference>
<proteinExistence type="predicted"/>
<feature type="domain" description="Rhodanese" evidence="2">
    <location>
        <begin position="34"/>
        <end position="70"/>
    </location>
</feature>
<protein>
    <submittedName>
        <fullName evidence="3">Sulfurtransferase</fullName>
    </submittedName>
</protein>
<dbReference type="PROSITE" id="PS50206">
    <property type="entry name" value="RHODANESE_3"/>
    <property type="match status" value="1"/>
</dbReference>
<comment type="caution">
    <text evidence="3">The sequence shown here is derived from an EMBL/GenBank/DDBJ whole genome shotgun (WGS) entry which is preliminary data.</text>
</comment>
<dbReference type="InterPro" id="IPR001763">
    <property type="entry name" value="Rhodanese-like_dom"/>
</dbReference>
<gene>
    <name evidence="3" type="ORF">ACFQ07_03910</name>
</gene>
<keyword evidence="4" id="KW-1185">Reference proteome</keyword>
<dbReference type="EMBL" id="JBHTIR010000382">
    <property type="protein sequence ID" value="MFD0851346.1"/>
    <property type="molecule type" value="Genomic_DNA"/>
</dbReference>
<name>A0ABW3CA46_9ACTN</name>
<dbReference type="SUPFAM" id="SSF52821">
    <property type="entry name" value="Rhodanese/Cell cycle control phosphatase"/>
    <property type="match status" value="1"/>
</dbReference>
<evidence type="ECO:0000313" key="3">
    <source>
        <dbReference type="EMBL" id="MFD0851346.1"/>
    </source>
</evidence>
<sequence length="70" mass="7622">MNADPPLPYPGKDGQTGDVHPLIDVPALAHLIRQEPPPVLLDVRWHLTGPPGIDSYRRGHLPGAVFVDLD</sequence>
<evidence type="ECO:0000313" key="4">
    <source>
        <dbReference type="Proteomes" id="UP001597083"/>
    </source>
</evidence>
<organism evidence="3 4">
    <name type="scientific">Actinomadura adrarensis</name>
    <dbReference type="NCBI Taxonomy" id="1819600"/>
    <lineage>
        <taxon>Bacteria</taxon>
        <taxon>Bacillati</taxon>
        <taxon>Actinomycetota</taxon>
        <taxon>Actinomycetes</taxon>
        <taxon>Streptosporangiales</taxon>
        <taxon>Thermomonosporaceae</taxon>
        <taxon>Actinomadura</taxon>
    </lineage>
</organism>
<feature type="non-terminal residue" evidence="3">
    <location>
        <position position="70"/>
    </location>
</feature>
<evidence type="ECO:0000256" key="1">
    <source>
        <dbReference type="SAM" id="MobiDB-lite"/>
    </source>
</evidence>
<dbReference type="InterPro" id="IPR001307">
    <property type="entry name" value="Thiosulphate_STrfase_CS"/>
</dbReference>
<dbReference type="PROSITE" id="PS00380">
    <property type="entry name" value="RHODANESE_1"/>
    <property type="match status" value="1"/>
</dbReference>
<feature type="region of interest" description="Disordered" evidence="1">
    <location>
        <begin position="1"/>
        <end position="20"/>
    </location>
</feature>
<dbReference type="Proteomes" id="UP001597083">
    <property type="component" value="Unassembled WGS sequence"/>
</dbReference>